<dbReference type="InterPro" id="IPR049052">
    <property type="entry name" value="nSTAND1"/>
</dbReference>
<evidence type="ECO:0000256" key="1">
    <source>
        <dbReference type="ARBA" id="ARBA00023125"/>
    </source>
</evidence>
<dbReference type="SMART" id="SM00862">
    <property type="entry name" value="Trans_reg_C"/>
    <property type="match status" value="1"/>
</dbReference>
<sequence length="1093" mass="122288">MLFEREVDSSQFYLGDWQVSPASNSLRLGKTVSVIEPRAMDVLLFLCQQAGNVVNAETIVNQCWGGEVVGDNPIHKSITQLRRALGDKANTPIYIETIRKRGYRVIADVVFPQDDQARAEKSQWQGSSPFPGLKAFTSDDAGVFFGRQSQIEHILERLTEQLKRNHALTLLLGASGSGKSSLIHAGLIPRLMAPNGIDGVGVVSAVTIDFADVIAENLWQHFASCLLDWDVNDAPVFEGHSAESLAQVLQTDIGQVCELCQLAIRNSPAYSQPKLLLVLDRLEVLLDAPQYSSAVRSAFLTMTDALAGCHAIIIFAACRNEFYPQLTRYPMLMRGKDKGAHFDLAPPSPHELSQMIRLPAIAAKLEWDIDSTTGMPLDDLLVLEATSQPDALPLLQYTLQELYEQRTDNQLQASVYRELGGIEGAIGHKAEEIFAAMKPDNQHAFPHVLSLLITLSHDTSNLTSRTARWEELKTPAQHQFVQSMVDNRLFVSRLQNQQPCFQVAHEALLRCWSRVTDWITRHKTSLAIRSRLHQQADNWLAEQKSTAYLLAEGKPLQEAKSLLEVDSFTLLPHELALIKASSNKARTRRWLKRATLGLLAILTSISLFMSLQSQHAQQIAEQKRQEAESLLGFMVGEFADKLRSVKRMDLLDGISAKAIEYFSTSEALTEDHPWWALFTLNRSTEGRFQRALTLQALAEVAYSRGNSNEARQSFTAAGQQLNKLWQKDKDNPELLQALGVNAFWRGQLDYDAGHYQQALPAFEQYLAYSERLVAVQPGNTNALAELSYAHNTLGSLALKQQKYKQALTELNHSLTLKKQLIENDTGNVALLADIADTYSWLASTARHLGDITAALDYFSQGQQRLEKALKVDSDNAYTMESLALLLWQHANLRELTGQISRAVSLAEGALHYLDALVMQDADNLFWQQDRRSVQLLLIRLNTKLPDQHKHLTQTEVNQQVSAIRASGALAGSDYLNLARIYQLRRHFEQKHSMLEKANDWLQSLDSATDTQDAVFFAQFQMLLAHPAEALQTPDKQAQYCQRAVDALAPYTRVSKDPQTLLLFVRASQCASDNPDVTSYVKQLTRQGISLSLF</sequence>
<dbReference type="InterPro" id="IPR036388">
    <property type="entry name" value="WH-like_DNA-bd_sf"/>
</dbReference>
<name>A0ABQ1RMJ2_9ALTE</name>
<dbReference type="PROSITE" id="PS51755">
    <property type="entry name" value="OMPR_PHOB"/>
    <property type="match status" value="1"/>
</dbReference>
<dbReference type="Gene3D" id="1.25.40.10">
    <property type="entry name" value="Tetratricopeptide repeat domain"/>
    <property type="match status" value="1"/>
</dbReference>
<dbReference type="SUPFAM" id="SSF52540">
    <property type="entry name" value="P-loop containing nucleoside triphosphate hydrolases"/>
    <property type="match status" value="1"/>
</dbReference>
<protein>
    <submittedName>
        <fullName evidence="4">Transcriptional regulator</fullName>
    </submittedName>
</protein>
<keyword evidence="1 2" id="KW-0238">DNA-binding</keyword>
<dbReference type="Gene3D" id="1.10.10.10">
    <property type="entry name" value="Winged helix-like DNA-binding domain superfamily/Winged helix DNA-binding domain"/>
    <property type="match status" value="1"/>
</dbReference>
<feature type="domain" description="OmpR/PhoB-type" evidence="3">
    <location>
        <begin position="9"/>
        <end position="107"/>
    </location>
</feature>
<dbReference type="Pfam" id="PF00486">
    <property type="entry name" value="Trans_reg_C"/>
    <property type="match status" value="1"/>
</dbReference>
<evidence type="ECO:0000256" key="2">
    <source>
        <dbReference type="PROSITE-ProRule" id="PRU01091"/>
    </source>
</evidence>
<dbReference type="InterPro" id="IPR001867">
    <property type="entry name" value="OmpR/PhoB-type_DNA-bd"/>
</dbReference>
<dbReference type="CDD" id="cd00383">
    <property type="entry name" value="trans_reg_C"/>
    <property type="match status" value="1"/>
</dbReference>
<comment type="caution">
    <text evidence="4">The sequence shown here is derived from an EMBL/GenBank/DDBJ whole genome shotgun (WGS) entry which is preliminary data.</text>
</comment>
<dbReference type="SMART" id="SM00028">
    <property type="entry name" value="TPR"/>
    <property type="match status" value="3"/>
</dbReference>
<dbReference type="SUPFAM" id="SSF46894">
    <property type="entry name" value="C-terminal effector domain of the bipartite response regulators"/>
    <property type="match status" value="1"/>
</dbReference>
<dbReference type="Proteomes" id="UP000614272">
    <property type="component" value="Unassembled WGS sequence"/>
</dbReference>
<dbReference type="PANTHER" id="PTHR47691">
    <property type="entry name" value="REGULATOR-RELATED"/>
    <property type="match status" value="1"/>
</dbReference>
<proteinExistence type="predicted"/>
<keyword evidence="5" id="KW-1185">Reference proteome</keyword>
<dbReference type="InterPro" id="IPR027417">
    <property type="entry name" value="P-loop_NTPase"/>
</dbReference>
<evidence type="ECO:0000259" key="3">
    <source>
        <dbReference type="PROSITE" id="PS51755"/>
    </source>
</evidence>
<dbReference type="InterPro" id="IPR016032">
    <property type="entry name" value="Sig_transdc_resp-reg_C-effctor"/>
</dbReference>
<dbReference type="SUPFAM" id="SSF48452">
    <property type="entry name" value="TPR-like"/>
    <property type="match status" value="1"/>
</dbReference>
<evidence type="ECO:0000313" key="4">
    <source>
        <dbReference type="EMBL" id="GGD74927.1"/>
    </source>
</evidence>
<dbReference type="Pfam" id="PF20703">
    <property type="entry name" value="nSTAND1"/>
    <property type="match status" value="1"/>
</dbReference>
<feature type="DNA-binding region" description="OmpR/PhoB-type" evidence="2">
    <location>
        <begin position="9"/>
        <end position="107"/>
    </location>
</feature>
<dbReference type="PANTHER" id="PTHR47691:SF3">
    <property type="entry name" value="HTH-TYPE TRANSCRIPTIONAL REGULATOR RV0890C-RELATED"/>
    <property type="match status" value="1"/>
</dbReference>
<evidence type="ECO:0000313" key="5">
    <source>
        <dbReference type="Proteomes" id="UP000614272"/>
    </source>
</evidence>
<accession>A0ABQ1RMJ2</accession>
<dbReference type="InterPro" id="IPR019734">
    <property type="entry name" value="TPR_rpt"/>
</dbReference>
<dbReference type="RefSeq" id="WP_099036000.1">
    <property type="nucleotide sequence ID" value="NZ_BMGJ01000016.1"/>
</dbReference>
<dbReference type="EMBL" id="BMGJ01000016">
    <property type="protein sequence ID" value="GGD74927.1"/>
    <property type="molecule type" value="Genomic_DNA"/>
</dbReference>
<reference evidence="5" key="1">
    <citation type="journal article" date="2019" name="Int. J. Syst. Evol. Microbiol.">
        <title>The Global Catalogue of Microorganisms (GCM) 10K type strain sequencing project: providing services to taxonomists for standard genome sequencing and annotation.</title>
        <authorList>
            <consortium name="The Broad Institute Genomics Platform"/>
            <consortium name="The Broad Institute Genome Sequencing Center for Infectious Disease"/>
            <person name="Wu L."/>
            <person name="Ma J."/>
        </authorList>
    </citation>
    <scope>NUCLEOTIDE SEQUENCE [LARGE SCALE GENOMIC DNA]</scope>
    <source>
        <strain evidence="5">CGMCC 1.12923</strain>
    </source>
</reference>
<gene>
    <name evidence="4" type="ORF">GCM10011357_32380</name>
</gene>
<dbReference type="InterPro" id="IPR011990">
    <property type="entry name" value="TPR-like_helical_dom_sf"/>
</dbReference>
<organism evidence="4 5">
    <name type="scientific">Lacimicrobium alkaliphilum</name>
    <dbReference type="NCBI Taxonomy" id="1526571"/>
    <lineage>
        <taxon>Bacteria</taxon>
        <taxon>Pseudomonadati</taxon>
        <taxon>Pseudomonadota</taxon>
        <taxon>Gammaproteobacteria</taxon>
        <taxon>Alteromonadales</taxon>
        <taxon>Alteromonadaceae</taxon>
        <taxon>Lacimicrobium</taxon>
    </lineage>
</organism>